<dbReference type="Proteomes" id="UP001566132">
    <property type="component" value="Unassembled WGS sequence"/>
</dbReference>
<dbReference type="AlphaFoldDB" id="A0ABD1EH04"/>
<feature type="domain" description="Tc1-like transposase DDE" evidence="1">
    <location>
        <begin position="14"/>
        <end position="158"/>
    </location>
</feature>
<dbReference type="Pfam" id="PF13358">
    <property type="entry name" value="DDE_3"/>
    <property type="match status" value="1"/>
</dbReference>
<proteinExistence type="predicted"/>
<evidence type="ECO:0000259" key="1">
    <source>
        <dbReference type="Pfam" id="PF13358"/>
    </source>
</evidence>
<gene>
    <name evidence="2" type="ORF">ABEB36_009535</name>
</gene>
<accession>A0ABD1EH04</accession>
<dbReference type="PANTHER" id="PTHR47326:SF1">
    <property type="entry name" value="HTH PSQ-TYPE DOMAIN-CONTAINING PROTEIN"/>
    <property type="match status" value="1"/>
</dbReference>
<organism evidence="2 3">
    <name type="scientific">Hypothenemus hampei</name>
    <name type="common">Coffee berry borer</name>
    <dbReference type="NCBI Taxonomy" id="57062"/>
    <lineage>
        <taxon>Eukaryota</taxon>
        <taxon>Metazoa</taxon>
        <taxon>Ecdysozoa</taxon>
        <taxon>Arthropoda</taxon>
        <taxon>Hexapoda</taxon>
        <taxon>Insecta</taxon>
        <taxon>Pterygota</taxon>
        <taxon>Neoptera</taxon>
        <taxon>Endopterygota</taxon>
        <taxon>Coleoptera</taxon>
        <taxon>Polyphaga</taxon>
        <taxon>Cucujiformia</taxon>
        <taxon>Curculionidae</taxon>
        <taxon>Scolytinae</taxon>
        <taxon>Hypothenemus</taxon>
    </lineage>
</organism>
<keyword evidence="3" id="KW-1185">Reference proteome</keyword>
<dbReference type="PANTHER" id="PTHR47326">
    <property type="entry name" value="TRANSPOSABLE ELEMENT TC3 TRANSPOSASE-LIKE PROTEIN"/>
    <property type="match status" value="1"/>
</dbReference>
<name>A0ABD1EH04_HYPHA</name>
<evidence type="ECO:0000313" key="2">
    <source>
        <dbReference type="EMBL" id="KAL1493849.1"/>
    </source>
</evidence>
<protein>
    <recommendedName>
        <fullName evidence="1">Tc1-like transposase DDE domain-containing protein</fullName>
    </recommendedName>
</protein>
<dbReference type="InterPro" id="IPR036397">
    <property type="entry name" value="RNaseH_sf"/>
</dbReference>
<reference evidence="2 3" key="1">
    <citation type="submission" date="2024-05" db="EMBL/GenBank/DDBJ databases">
        <title>Genetic variation in Jamaican populations of the coffee berry borer (Hypothenemus hampei).</title>
        <authorList>
            <person name="Errbii M."/>
            <person name="Myrie A."/>
        </authorList>
    </citation>
    <scope>NUCLEOTIDE SEQUENCE [LARGE SCALE GENOMIC DNA]</scope>
    <source>
        <strain evidence="2">JA-Hopewell-2020-01-JO</strain>
        <tissue evidence="2">Whole body</tissue>
    </source>
</reference>
<comment type="caution">
    <text evidence="2">The sequence shown here is derived from an EMBL/GenBank/DDBJ whole genome shotgun (WGS) entry which is preliminary data.</text>
</comment>
<dbReference type="Gene3D" id="3.30.420.10">
    <property type="entry name" value="Ribonuclease H-like superfamily/Ribonuclease H"/>
    <property type="match status" value="1"/>
</dbReference>
<evidence type="ECO:0000313" key="3">
    <source>
        <dbReference type="Proteomes" id="UP001566132"/>
    </source>
</evidence>
<dbReference type="InterPro" id="IPR038717">
    <property type="entry name" value="Tc1-like_DDE_dom"/>
</dbReference>
<dbReference type="EMBL" id="JBDJPC010000007">
    <property type="protein sequence ID" value="KAL1493849.1"/>
    <property type="molecule type" value="Genomic_DNA"/>
</dbReference>
<sequence length="206" mass="24266">MQFLVNDDNFWENVIFSDEKVFQSSHNGKVKVFRPPQSRFNETYTKKDNSSGRFSVNVWAWISSRGPGVCWKIDGRLNGQAYAEILENVFLPSANLLFENNDFIFQQDNCPVHRCRIVQNCLFENEVNCLPWCSRSPDLNPIENIWGFITQKMYRENFRPQNPDELWDKIQESWELLTVEYTRNLIRSMPTRLNLVLDVNGAAIKY</sequence>